<reference evidence="13 15" key="1">
    <citation type="submission" date="2015-01" db="EMBL/GenBank/DDBJ databases">
        <title>Genome sequences of high lactate-tolerant strain Salinicoccus roseus W12 with industrial interest.</title>
        <authorList>
            <person name="Wang H."/>
            <person name="Yu B."/>
        </authorList>
    </citation>
    <scope>NUCLEOTIDE SEQUENCE [LARGE SCALE GENOMIC DNA]</scope>
    <source>
        <strain evidence="13 15">W12</strain>
    </source>
</reference>
<dbReference type="PROSITE" id="PS51721">
    <property type="entry name" value="G_CP"/>
    <property type="match status" value="1"/>
</dbReference>
<accession>A0A0C2E6X1</accession>
<evidence type="ECO:0000256" key="9">
    <source>
        <dbReference type="ARBA" id="ARBA00023134"/>
    </source>
</evidence>
<feature type="binding site" evidence="10">
    <location>
        <position position="247"/>
    </location>
    <ligand>
        <name>Zn(2+)</name>
        <dbReference type="ChEBI" id="CHEBI:29105"/>
    </ligand>
</feature>
<dbReference type="Pfam" id="PF03193">
    <property type="entry name" value="RsgA_GTPase"/>
    <property type="match status" value="1"/>
</dbReference>
<dbReference type="Pfam" id="PF16745">
    <property type="entry name" value="RsgA_N"/>
    <property type="match status" value="1"/>
</dbReference>
<gene>
    <name evidence="10 14" type="primary">rsgA</name>
    <name evidence="14" type="ORF">F7P68_0007160</name>
    <name evidence="13" type="ORF">SN16_05815</name>
</gene>
<keyword evidence="7 10" id="KW-0862">Zinc</keyword>
<comment type="similarity">
    <text evidence="10">Belongs to the TRAFAC class YlqF/YawG GTPase family. RsgA subfamily.</text>
</comment>
<evidence type="ECO:0000256" key="6">
    <source>
        <dbReference type="ARBA" id="ARBA00022801"/>
    </source>
</evidence>
<dbReference type="PROSITE" id="PS50936">
    <property type="entry name" value="ENGC_GTPASE"/>
    <property type="match status" value="1"/>
</dbReference>
<feature type="binding site" evidence="10">
    <location>
        <position position="255"/>
    </location>
    <ligand>
        <name>Zn(2+)</name>
        <dbReference type="ChEBI" id="CHEBI:29105"/>
    </ligand>
</feature>
<proteinExistence type="inferred from homology"/>
<dbReference type="InterPro" id="IPR012340">
    <property type="entry name" value="NA-bd_OB-fold"/>
</dbReference>
<keyword evidence="3 10" id="KW-0479">Metal-binding</keyword>
<dbReference type="CDD" id="cd04466">
    <property type="entry name" value="S1_YloQ_GTPase"/>
    <property type="match status" value="1"/>
</dbReference>
<dbReference type="CDD" id="cd01854">
    <property type="entry name" value="YjeQ_EngC"/>
    <property type="match status" value="1"/>
</dbReference>
<dbReference type="PANTHER" id="PTHR32120:SF11">
    <property type="entry name" value="SMALL RIBOSOMAL SUBUNIT BIOGENESIS GTPASE RSGA 1, MITOCHONDRIAL-RELATED"/>
    <property type="match status" value="1"/>
</dbReference>
<evidence type="ECO:0000256" key="7">
    <source>
        <dbReference type="ARBA" id="ARBA00022833"/>
    </source>
</evidence>
<dbReference type="InterPro" id="IPR004881">
    <property type="entry name" value="Ribosome_biogen_GTPase_RsgA"/>
</dbReference>
<dbReference type="GeneID" id="77845067"/>
<dbReference type="InterPro" id="IPR010914">
    <property type="entry name" value="RsgA_GTPase_dom"/>
</dbReference>
<feature type="domain" description="EngC GTPase" evidence="11">
    <location>
        <begin position="72"/>
        <end position="216"/>
    </location>
</feature>
<feature type="binding site" evidence="10">
    <location>
        <position position="249"/>
    </location>
    <ligand>
        <name>Zn(2+)</name>
        <dbReference type="ChEBI" id="CHEBI:29105"/>
    </ligand>
</feature>
<dbReference type="GO" id="GO:0005525">
    <property type="term" value="F:GTP binding"/>
    <property type="evidence" value="ECO:0007669"/>
    <property type="project" value="UniProtKB-UniRule"/>
</dbReference>
<dbReference type="RefSeq" id="WP_040105671.1">
    <property type="nucleotide sequence ID" value="NZ_JABEVU030000001.1"/>
</dbReference>
<comment type="function">
    <text evidence="10">One of several proteins that assist in the late maturation steps of the functional core of the 30S ribosomal subunit. Helps release RbfA from mature subunits. May play a role in the assembly of ribosomal proteins into the subunit. Circularly permuted GTPase that catalyzes slow GTP hydrolysis, GTPase activity is stimulated by the 30S ribosomal subunit.</text>
</comment>
<feature type="binding site" evidence="10">
    <location>
        <begin position="112"/>
        <end position="115"/>
    </location>
    <ligand>
        <name>GTP</name>
        <dbReference type="ChEBI" id="CHEBI:37565"/>
    </ligand>
</feature>
<dbReference type="Gene3D" id="2.40.50.140">
    <property type="entry name" value="Nucleic acid-binding proteins"/>
    <property type="match status" value="1"/>
</dbReference>
<feature type="binding site" evidence="10">
    <location>
        <position position="242"/>
    </location>
    <ligand>
        <name>Zn(2+)</name>
        <dbReference type="ChEBI" id="CHEBI:29105"/>
    </ligand>
</feature>
<dbReference type="GO" id="GO:0005737">
    <property type="term" value="C:cytoplasm"/>
    <property type="evidence" value="ECO:0007669"/>
    <property type="project" value="UniProtKB-SubCell"/>
</dbReference>
<keyword evidence="6 10" id="KW-0378">Hydrolase</keyword>
<dbReference type="Proteomes" id="UP000527860">
    <property type="component" value="Unassembled WGS sequence"/>
</dbReference>
<evidence type="ECO:0000256" key="2">
    <source>
        <dbReference type="ARBA" id="ARBA00022517"/>
    </source>
</evidence>
<dbReference type="GO" id="GO:0042274">
    <property type="term" value="P:ribosomal small subunit biogenesis"/>
    <property type="evidence" value="ECO:0007669"/>
    <property type="project" value="UniProtKB-UniRule"/>
</dbReference>
<evidence type="ECO:0000259" key="12">
    <source>
        <dbReference type="PROSITE" id="PS51721"/>
    </source>
</evidence>
<dbReference type="AlphaFoldDB" id="A0A0C2E6X1"/>
<dbReference type="HAMAP" id="MF_01820">
    <property type="entry name" value="GTPase_RsgA"/>
    <property type="match status" value="1"/>
</dbReference>
<reference evidence="14" key="3">
    <citation type="submission" date="2022-12" db="EMBL/GenBank/DDBJ databases">
        <title>Genome analysis and biological profiling of marine Salinicoccus roseus MOSEL-ME25.</title>
        <authorList>
            <person name="Mirza F.T."/>
            <person name="Xie Y."/>
            <person name="Shinwari Z.K."/>
        </authorList>
    </citation>
    <scope>NUCLEOTIDE SEQUENCE</scope>
    <source>
        <strain evidence="14">MOSEL-ME25</strain>
    </source>
</reference>
<evidence type="ECO:0000256" key="3">
    <source>
        <dbReference type="ARBA" id="ARBA00022723"/>
    </source>
</evidence>
<dbReference type="GO" id="GO:0046872">
    <property type="term" value="F:metal ion binding"/>
    <property type="evidence" value="ECO:0007669"/>
    <property type="project" value="UniProtKB-KW"/>
</dbReference>
<comment type="caution">
    <text evidence="13">The sequence shown here is derived from an EMBL/GenBank/DDBJ whole genome shotgun (WGS) entry which is preliminary data.</text>
</comment>
<dbReference type="SUPFAM" id="SSF50249">
    <property type="entry name" value="Nucleic acid-binding proteins"/>
    <property type="match status" value="1"/>
</dbReference>
<keyword evidence="9 10" id="KW-0342">GTP-binding</keyword>
<dbReference type="GO" id="GO:0019843">
    <property type="term" value="F:rRNA binding"/>
    <property type="evidence" value="ECO:0007669"/>
    <property type="project" value="UniProtKB-KW"/>
</dbReference>
<dbReference type="PANTHER" id="PTHR32120">
    <property type="entry name" value="SMALL RIBOSOMAL SUBUNIT BIOGENESIS GTPASE RSGA"/>
    <property type="match status" value="1"/>
</dbReference>
<dbReference type="EMBL" id="JABEVU030000001">
    <property type="protein sequence ID" value="MDB0580305.1"/>
    <property type="molecule type" value="Genomic_DNA"/>
</dbReference>
<feature type="domain" description="CP-type G" evidence="12">
    <location>
        <begin position="63"/>
        <end position="218"/>
    </location>
</feature>
<dbReference type="OrthoDB" id="9809485at2"/>
<sequence length="288" mass="32723">MLKGRITKALSGFYYVEAEGAIYETRARGLFRKTKESPLVGDIVTFQVENEDEGYIGEIHERKNALMRPPVANIDQVLITMSMKSPEFSYYLLDRFLAYAEAHDIEPVIVITKTDLLEDDASLDEIASVYKPIYDIHFTDRDHINEDLQEIFRDRISVLAGQSGVGKSTLLNTLVPDLELNTAEISNALNRGKHTTRHVELVEIGGGLIADTPGFSTIEFTELDKYNLKFCFPDFNRFSEACKFRECQHINEPKCGVKQAVAEGELAASRYDSYLAIYQEIENRKARY</sequence>
<comment type="subcellular location">
    <subcellularLocation>
        <location evidence="10">Cytoplasm</location>
    </subcellularLocation>
</comment>
<dbReference type="InterPro" id="IPR031944">
    <property type="entry name" value="RsgA_N"/>
</dbReference>
<evidence type="ECO:0000256" key="4">
    <source>
        <dbReference type="ARBA" id="ARBA00022730"/>
    </source>
</evidence>
<keyword evidence="16" id="KW-1185">Reference proteome</keyword>
<dbReference type="SUPFAM" id="SSF52540">
    <property type="entry name" value="P-loop containing nucleoside triphosphate hydrolases"/>
    <property type="match status" value="1"/>
</dbReference>
<dbReference type="STRING" id="45670.SN16_05815"/>
<keyword evidence="2 10" id="KW-0690">Ribosome biogenesis</keyword>
<comment type="subunit">
    <text evidence="10">Monomer. Associates with 30S ribosomal subunit, binds 16S rRNA.</text>
</comment>
<evidence type="ECO:0000313" key="14">
    <source>
        <dbReference type="EMBL" id="MDB0580305.1"/>
    </source>
</evidence>
<evidence type="ECO:0000313" key="16">
    <source>
        <dbReference type="Proteomes" id="UP000527860"/>
    </source>
</evidence>
<dbReference type="Gene3D" id="1.10.40.50">
    <property type="entry name" value="Probable gtpase engc, domain 3"/>
    <property type="match status" value="1"/>
</dbReference>
<protein>
    <recommendedName>
        <fullName evidence="10">Small ribosomal subunit biogenesis GTPase RsgA</fullName>
        <ecNumber evidence="10">3.6.1.-</ecNumber>
    </recommendedName>
</protein>
<dbReference type="EMBL" id="JXII01000004">
    <property type="protein sequence ID" value="KIH71072.1"/>
    <property type="molecule type" value="Genomic_DNA"/>
</dbReference>
<keyword evidence="1 10" id="KW-0963">Cytoplasm</keyword>
<dbReference type="NCBIfam" id="TIGR00157">
    <property type="entry name" value="ribosome small subunit-dependent GTPase A"/>
    <property type="match status" value="1"/>
</dbReference>
<dbReference type="Gene3D" id="3.40.50.300">
    <property type="entry name" value="P-loop containing nucleotide triphosphate hydrolases"/>
    <property type="match status" value="1"/>
</dbReference>
<evidence type="ECO:0000313" key="15">
    <source>
        <dbReference type="Proteomes" id="UP000031546"/>
    </source>
</evidence>
<evidence type="ECO:0000256" key="10">
    <source>
        <dbReference type="HAMAP-Rule" id="MF_01820"/>
    </source>
</evidence>
<dbReference type="InterPro" id="IPR027417">
    <property type="entry name" value="P-loop_NTPase"/>
</dbReference>
<feature type="binding site" evidence="10">
    <location>
        <begin position="161"/>
        <end position="169"/>
    </location>
    <ligand>
        <name>GTP</name>
        <dbReference type="ChEBI" id="CHEBI:37565"/>
    </ligand>
</feature>
<dbReference type="Proteomes" id="UP000031546">
    <property type="component" value="Unassembled WGS sequence"/>
</dbReference>
<evidence type="ECO:0000256" key="1">
    <source>
        <dbReference type="ARBA" id="ARBA00022490"/>
    </source>
</evidence>
<evidence type="ECO:0000256" key="8">
    <source>
        <dbReference type="ARBA" id="ARBA00022884"/>
    </source>
</evidence>
<organism evidence="13 15">
    <name type="scientific">Salinicoccus roseus</name>
    <dbReference type="NCBI Taxonomy" id="45670"/>
    <lineage>
        <taxon>Bacteria</taxon>
        <taxon>Bacillati</taxon>
        <taxon>Bacillota</taxon>
        <taxon>Bacilli</taxon>
        <taxon>Bacillales</taxon>
        <taxon>Staphylococcaceae</taxon>
        <taxon>Salinicoccus</taxon>
    </lineage>
</organism>
<dbReference type="EC" id="3.6.1.-" evidence="10"/>
<comment type="cofactor">
    <cofactor evidence="10">
        <name>Zn(2+)</name>
        <dbReference type="ChEBI" id="CHEBI:29105"/>
    </cofactor>
    <text evidence="10">Binds 1 zinc ion per subunit.</text>
</comment>
<dbReference type="InterPro" id="IPR030378">
    <property type="entry name" value="G_CP_dom"/>
</dbReference>
<evidence type="ECO:0000256" key="5">
    <source>
        <dbReference type="ARBA" id="ARBA00022741"/>
    </source>
</evidence>
<reference evidence="14" key="2">
    <citation type="submission" date="2020-04" db="EMBL/GenBank/DDBJ databases">
        <authorList>
            <person name="Tanveer F."/>
            <person name="Xie Y."/>
            <person name="Shinwari Z.K."/>
        </authorList>
    </citation>
    <scope>NUCLEOTIDE SEQUENCE</scope>
    <source>
        <strain evidence="14">MOSEL-ME25</strain>
    </source>
</reference>
<name>A0A0C2E6X1_9STAP</name>
<evidence type="ECO:0000313" key="13">
    <source>
        <dbReference type="EMBL" id="KIH71072.1"/>
    </source>
</evidence>
<keyword evidence="5 10" id="KW-0547">Nucleotide-binding</keyword>
<keyword evidence="8 10" id="KW-0694">RNA-binding</keyword>
<dbReference type="GO" id="GO:0003924">
    <property type="term" value="F:GTPase activity"/>
    <property type="evidence" value="ECO:0007669"/>
    <property type="project" value="UniProtKB-UniRule"/>
</dbReference>
<evidence type="ECO:0000259" key="11">
    <source>
        <dbReference type="PROSITE" id="PS50936"/>
    </source>
</evidence>
<keyword evidence="4 10" id="KW-0699">rRNA-binding</keyword>